<dbReference type="InterPro" id="IPR047817">
    <property type="entry name" value="ABC2_TM_bact-type"/>
</dbReference>
<dbReference type="Proteomes" id="UP001183246">
    <property type="component" value="Unassembled WGS sequence"/>
</dbReference>
<keyword evidence="4 5" id="KW-0472">Membrane</keyword>
<evidence type="ECO:0000313" key="8">
    <source>
        <dbReference type="Proteomes" id="UP001183246"/>
    </source>
</evidence>
<proteinExistence type="predicted"/>
<gene>
    <name evidence="7" type="ORF">RM590_20835</name>
</gene>
<dbReference type="InterPro" id="IPR013525">
    <property type="entry name" value="ABC2_TM"/>
</dbReference>
<feature type="transmembrane region" description="Helical" evidence="5">
    <location>
        <begin position="149"/>
        <end position="170"/>
    </location>
</feature>
<feature type="transmembrane region" description="Helical" evidence="5">
    <location>
        <begin position="35"/>
        <end position="52"/>
    </location>
</feature>
<dbReference type="PANTHER" id="PTHR43027">
    <property type="entry name" value="DOXORUBICIN RESISTANCE ABC TRANSPORTER PERMEASE PROTEIN DRRC-RELATED"/>
    <property type="match status" value="1"/>
</dbReference>
<dbReference type="EMBL" id="JAVREL010000012">
    <property type="protein sequence ID" value="MDT0345036.1"/>
    <property type="molecule type" value="Genomic_DNA"/>
</dbReference>
<feature type="transmembrane region" description="Helical" evidence="5">
    <location>
        <begin position="236"/>
        <end position="255"/>
    </location>
</feature>
<organism evidence="7 8">
    <name type="scientific">Streptomyces litchfieldiae</name>
    <dbReference type="NCBI Taxonomy" id="3075543"/>
    <lineage>
        <taxon>Bacteria</taxon>
        <taxon>Bacillati</taxon>
        <taxon>Actinomycetota</taxon>
        <taxon>Actinomycetes</taxon>
        <taxon>Kitasatosporales</taxon>
        <taxon>Streptomycetaceae</taxon>
        <taxon>Streptomyces</taxon>
    </lineage>
</organism>
<comment type="caution">
    <text evidence="7">The sequence shown here is derived from an EMBL/GenBank/DDBJ whole genome shotgun (WGS) entry which is preliminary data.</text>
</comment>
<feature type="transmembrane region" description="Helical" evidence="5">
    <location>
        <begin position="182"/>
        <end position="201"/>
    </location>
</feature>
<dbReference type="PROSITE" id="PS51012">
    <property type="entry name" value="ABC_TM2"/>
    <property type="match status" value="1"/>
</dbReference>
<keyword evidence="2 5" id="KW-0812">Transmembrane</keyword>
<evidence type="ECO:0000259" key="6">
    <source>
        <dbReference type="PROSITE" id="PS51012"/>
    </source>
</evidence>
<feature type="domain" description="ABC transmembrane type-2" evidence="6">
    <location>
        <begin position="35"/>
        <end position="258"/>
    </location>
</feature>
<evidence type="ECO:0000256" key="5">
    <source>
        <dbReference type="SAM" id="Phobius"/>
    </source>
</evidence>
<evidence type="ECO:0000256" key="3">
    <source>
        <dbReference type="ARBA" id="ARBA00022989"/>
    </source>
</evidence>
<comment type="subcellular location">
    <subcellularLocation>
        <location evidence="1">Membrane</location>
        <topology evidence="1">Multi-pass membrane protein</topology>
    </subcellularLocation>
</comment>
<accession>A0ABU2MTR8</accession>
<dbReference type="PANTHER" id="PTHR43027:SF2">
    <property type="entry name" value="TRANSPORT PERMEASE PROTEIN"/>
    <property type="match status" value="1"/>
</dbReference>
<reference evidence="8" key="1">
    <citation type="submission" date="2023-07" db="EMBL/GenBank/DDBJ databases">
        <title>30 novel species of actinomycetes from the DSMZ collection.</title>
        <authorList>
            <person name="Nouioui I."/>
        </authorList>
    </citation>
    <scope>NUCLEOTIDE SEQUENCE [LARGE SCALE GENOMIC DNA]</scope>
    <source>
        <strain evidence="8">DSM 44938</strain>
    </source>
</reference>
<protein>
    <submittedName>
        <fullName evidence="7">ABC transporter permease</fullName>
    </submittedName>
</protein>
<keyword evidence="8" id="KW-1185">Reference proteome</keyword>
<dbReference type="Pfam" id="PF12698">
    <property type="entry name" value="ABC2_membrane_3"/>
    <property type="match status" value="1"/>
</dbReference>
<dbReference type="RefSeq" id="WP_311706164.1">
    <property type="nucleotide sequence ID" value="NZ_JAVREL010000012.1"/>
</dbReference>
<feature type="transmembrane region" description="Helical" evidence="5">
    <location>
        <begin position="72"/>
        <end position="93"/>
    </location>
</feature>
<dbReference type="InterPro" id="IPR052902">
    <property type="entry name" value="ABC-2_transporter"/>
</dbReference>
<sequence>MSGTWSPARIPDAGARRRMRALGRAEMTLLLRNRTALFVALLMPVGMVGMSWSSSRELDLAGTGLSRGEAVLTGGVGLVLVMVVYLGLVPTYVARREERVLKRLRTGELTDAEIMAGTALPAAALAVAQCVVLVASGSVVLDVAAPRQVPLLIVGLVMGVVLLTACAAATASFTRTVESAQITGLPLLMVSVVGSGLYVPLEVLPDRVADVCRLLPLTAVVELIKGGWLGGLDGTGLLRALGLAVAWTALAVFAVRRWFRWEPRH</sequence>
<evidence type="ECO:0000256" key="4">
    <source>
        <dbReference type="ARBA" id="ARBA00023136"/>
    </source>
</evidence>
<name>A0ABU2MTR8_9ACTN</name>
<evidence type="ECO:0000256" key="2">
    <source>
        <dbReference type="ARBA" id="ARBA00022692"/>
    </source>
</evidence>
<evidence type="ECO:0000256" key="1">
    <source>
        <dbReference type="ARBA" id="ARBA00004141"/>
    </source>
</evidence>
<keyword evidence="3 5" id="KW-1133">Transmembrane helix</keyword>
<evidence type="ECO:0000313" key="7">
    <source>
        <dbReference type="EMBL" id="MDT0345036.1"/>
    </source>
</evidence>
<feature type="transmembrane region" description="Helical" evidence="5">
    <location>
        <begin position="114"/>
        <end position="137"/>
    </location>
</feature>